<dbReference type="AlphaFoldDB" id="A0A433D8V1"/>
<proteinExistence type="predicted"/>
<gene>
    <name evidence="1" type="ORF">BC936DRAFT_145942</name>
</gene>
<dbReference type="EMBL" id="RBNI01004761">
    <property type="protein sequence ID" value="RUP47252.1"/>
    <property type="molecule type" value="Genomic_DNA"/>
</dbReference>
<sequence length="218" mass="23476">MELRVLVLLLDHLEKLLEGARETDLLLGFLHQAGNAGDLALAEVVEILGGVPDGCTAVDFVVVNALVVRQTVDTGARAAGREVLIPQEVLEFLIRRGDALDGVNQVRLVLLAHLLQFIERVERALGRVVDNHAAGHLDQDFDGRFVVGDAGLDAGAEGLDELVDDARNLLQTFPVVGQVLFVAENLDDRQRLEDGQDPGHVRGAELVAPVQGVNLVLL</sequence>
<reference evidence="1 2" key="1">
    <citation type="journal article" date="2018" name="New Phytol.">
        <title>Phylogenomics of Endogonaceae and evolution of mycorrhizas within Mucoromycota.</title>
        <authorList>
            <person name="Chang Y."/>
            <person name="Desiro A."/>
            <person name="Na H."/>
            <person name="Sandor L."/>
            <person name="Lipzen A."/>
            <person name="Clum A."/>
            <person name="Barry K."/>
            <person name="Grigoriev I.V."/>
            <person name="Martin F.M."/>
            <person name="Stajich J.E."/>
            <person name="Smith M.E."/>
            <person name="Bonito G."/>
            <person name="Spatafora J.W."/>
        </authorList>
    </citation>
    <scope>NUCLEOTIDE SEQUENCE [LARGE SCALE GENOMIC DNA]</scope>
    <source>
        <strain evidence="1 2">GMNB39</strain>
    </source>
</reference>
<accession>A0A433D8V1</accession>
<protein>
    <submittedName>
        <fullName evidence="1">Uncharacterized protein</fullName>
    </submittedName>
</protein>
<keyword evidence="2" id="KW-1185">Reference proteome</keyword>
<evidence type="ECO:0000313" key="2">
    <source>
        <dbReference type="Proteomes" id="UP000268093"/>
    </source>
</evidence>
<dbReference type="Proteomes" id="UP000268093">
    <property type="component" value="Unassembled WGS sequence"/>
</dbReference>
<evidence type="ECO:0000313" key="1">
    <source>
        <dbReference type="EMBL" id="RUP47252.1"/>
    </source>
</evidence>
<organism evidence="1 2">
    <name type="scientific">Jimgerdemannia flammicorona</name>
    <dbReference type="NCBI Taxonomy" id="994334"/>
    <lineage>
        <taxon>Eukaryota</taxon>
        <taxon>Fungi</taxon>
        <taxon>Fungi incertae sedis</taxon>
        <taxon>Mucoromycota</taxon>
        <taxon>Mucoromycotina</taxon>
        <taxon>Endogonomycetes</taxon>
        <taxon>Endogonales</taxon>
        <taxon>Endogonaceae</taxon>
        <taxon>Jimgerdemannia</taxon>
    </lineage>
</organism>
<name>A0A433D8V1_9FUNG</name>
<comment type="caution">
    <text evidence="1">The sequence shown here is derived from an EMBL/GenBank/DDBJ whole genome shotgun (WGS) entry which is preliminary data.</text>
</comment>